<comment type="caution">
    <text evidence="2">The sequence shown here is derived from an EMBL/GenBank/DDBJ whole genome shotgun (WGS) entry which is preliminary data.</text>
</comment>
<dbReference type="AlphaFoldDB" id="A0A7C3IYA6"/>
<gene>
    <name evidence="1" type="ORF">ENP94_03750</name>
    <name evidence="2" type="ORF">ENS16_05995</name>
</gene>
<accession>A0A7C3IYA6</accession>
<organism evidence="2">
    <name type="scientific">candidate division WOR-3 bacterium</name>
    <dbReference type="NCBI Taxonomy" id="2052148"/>
    <lineage>
        <taxon>Bacteria</taxon>
        <taxon>Bacteria division WOR-3</taxon>
    </lineage>
</organism>
<evidence type="ECO:0000313" key="1">
    <source>
        <dbReference type="EMBL" id="HEA87108.1"/>
    </source>
</evidence>
<reference evidence="2" key="1">
    <citation type="journal article" date="2020" name="mSystems">
        <title>Genome- and Community-Level Interaction Insights into Carbon Utilization and Element Cycling Functions of Hydrothermarchaeota in Hydrothermal Sediment.</title>
        <authorList>
            <person name="Zhou Z."/>
            <person name="Liu Y."/>
            <person name="Xu W."/>
            <person name="Pan J."/>
            <person name="Luo Z.H."/>
            <person name="Li M."/>
        </authorList>
    </citation>
    <scope>NUCLEOTIDE SEQUENCE [LARGE SCALE GENOMIC DNA]</scope>
    <source>
        <strain evidence="1">SpSt-265</strain>
        <strain evidence="2">SpSt-465</strain>
    </source>
</reference>
<dbReference type="EMBL" id="DSLG01000004">
    <property type="protein sequence ID" value="HEA87108.1"/>
    <property type="molecule type" value="Genomic_DNA"/>
</dbReference>
<proteinExistence type="predicted"/>
<protein>
    <submittedName>
        <fullName evidence="2">T9SS type A sorting domain-containing protein</fullName>
    </submittedName>
</protein>
<sequence>MKILNLYSCFTGPASLFDITGRKVIDLRPGANDVRQLTPGVYFVRQGSDANRVAKIMITR</sequence>
<dbReference type="EMBL" id="DSTU01000007">
    <property type="protein sequence ID" value="HFJ54222.1"/>
    <property type="molecule type" value="Genomic_DNA"/>
</dbReference>
<evidence type="ECO:0000313" key="2">
    <source>
        <dbReference type="EMBL" id="HFJ54222.1"/>
    </source>
</evidence>
<name>A0A7C3IYA6_UNCW3</name>